<name>A0A926HS68_9FIRM</name>
<dbReference type="Proteomes" id="UP000617951">
    <property type="component" value="Unassembled WGS sequence"/>
</dbReference>
<sequence>MKKHFVFCGVFLLFLLLSACSPAAVSSSPVSPSSLYEDVFEPEESLPAASASLPSPSAFGEPAPSPSPSLSAQPSLSQVPMPSESVAASDPVFWVPNGKVYHSTKSCDSLSRSKTIKSGSVEEAKAAGKSRGCKRCF</sequence>
<feature type="chain" id="PRO_5037112150" evidence="2">
    <location>
        <begin position="24"/>
        <end position="137"/>
    </location>
</feature>
<feature type="compositionally biased region" description="Low complexity" evidence="1">
    <location>
        <begin position="68"/>
        <end position="78"/>
    </location>
</feature>
<evidence type="ECO:0000313" key="3">
    <source>
        <dbReference type="EMBL" id="MBC8538142.1"/>
    </source>
</evidence>
<evidence type="ECO:0000256" key="2">
    <source>
        <dbReference type="SAM" id="SignalP"/>
    </source>
</evidence>
<organism evidence="3 4">
    <name type="scientific">Guopingia tenuis</name>
    <dbReference type="NCBI Taxonomy" id="2763656"/>
    <lineage>
        <taxon>Bacteria</taxon>
        <taxon>Bacillati</taxon>
        <taxon>Bacillota</taxon>
        <taxon>Clostridia</taxon>
        <taxon>Christensenellales</taxon>
        <taxon>Christensenellaceae</taxon>
        <taxon>Guopingia</taxon>
    </lineage>
</organism>
<reference evidence="3" key="1">
    <citation type="submission" date="2020-08" db="EMBL/GenBank/DDBJ databases">
        <title>Genome public.</title>
        <authorList>
            <person name="Liu C."/>
            <person name="Sun Q."/>
        </authorList>
    </citation>
    <scope>NUCLEOTIDE SEQUENCE</scope>
    <source>
        <strain evidence="3">NSJ-63</strain>
    </source>
</reference>
<comment type="caution">
    <text evidence="3">The sequence shown here is derived from an EMBL/GenBank/DDBJ whole genome shotgun (WGS) entry which is preliminary data.</text>
</comment>
<feature type="compositionally biased region" description="Low complexity" evidence="1">
    <location>
        <begin position="46"/>
        <end position="58"/>
    </location>
</feature>
<dbReference type="AlphaFoldDB" id="A0A926HS68"/>
<gene>
    <name evidence="3" type="ORF">H8693_04240</name>
</gene>
<feature type="region of interest" description="Disordered" evidence="1">
    <location>
        <begin position="46"/>
        <end position="83"/>
    </location>
</feature>
<proteinExistence type="predicted"/>
<dbReference type="RefSeq" id="WP_249279919.1">
    <property type="nucleotide sequence ID" value="NZ_JACRSS010000001.1"/>
</dbReference>
<evidence type="ECO:0000256" key="1">
    <source>
        <dbReference type="SAM" id="MobiDB-lite"/>
    </source>
</evidence>
<accession>A0A926HS68</accession>
<dbReference type="EMBL" id="JACRSS010000001">
    <property type="protein sequence ID" value="MBC8538142.1"/>
    <property type="molecule type" value="Genomic_DNA"/>
</dbReference>
<keyword evidence="4" id="KW-1185">Reference proteome</keyword>
<protein>
    <submittedName>
        <fullName evidence="3">Uncharacterized protein</fullName>
    </submittedName>
</protein>
<feature type="signal peptide" evidence="2">
    <location>
        <begin position="1"/>
        <end position="23"/>
    </location>
</feature>
<dbReference type="PROSITE" id="PS51257">
    <property type="entry name" value="PROKAR_LIPOPROTEIN"/>
    <property type="match status" value="1"/>
</dbReference>
<evidence type="ECO:0000313" key="4">
    <source>
        <dbReference type="Proteomes" id="UP000617951"/>
    </source>
</evidence>
<keyword evidence="2" id="KW-0732">Signal</keyword>